<proteinExistence type="inferred from homology"/>
<protein>
    <recommendedName>
        <fullName evidence="11">Phosphatidylserine decarboxylase proenzyme</fullName>
        <ecNumber evidence="11">4.1.1.65</ecNumber>
    </recommendedName>
    <component>
        <recommendedName>
            <fullName evidence="11">Phosphatidylserine decarboxylase alpha chain</fullName>
        </recommendedName>
    </component>
    <component>
        <recommendedName>
            <fullName evidence="11">Phosphatidylserine decarboxylase beta chain</fullName>
        </recommendedName>
    </component>
</protein>
<dbReference type="GO" id="GO:0006646">
    <property type="term" value="P:phosphatidylethanolamine biosynthetic process"/>
    <property type="evidence" value="ECO:0007669"/>
    <property type="project" value="UniProtKB-UniRule"/>
</dbReference>
<organism evidence="12 13">
    <name type="scientific">Candidatus Desulfovibrio kirbyi</name>
    <dbReference type="NCBI Taxonomy" id="2696086"/>
    <lineage>
        <taxon>Bacteria</taxon>
        <taxon>Pseudomonadati</taxon>
        <taxon>Thermodesulfobacteriota</taxon>
        <taxon>Desulfovibrionia</taxon>
        <taxon>Desulfovibrionales</taxon>
        <taxon>Desulfovibrionaceae</taxon>
        <taxon>Desulfovibrio</taxon>
    </lineage>
</organism>
<dbReference type="AlphaFoldDB" id="A0A6L2R4A1"/>
<dbReference type="EC" id="4.1.1.65" evidence="11"/>
<keyword evidence="4 11" id="KW-0443">Lipid metabolism</keyword>
<feature type="modified residue" description="Pyruvic acid (Ser); by autocatalysis" evidence="11">
    <location>
        <position position="182"/>
    </location>
</feature>
<sequence>MRPSHSGLTPEGLPCISLLALSALIFALIDWPAPALSCLAGCWFSVHFFRDPERVVPQGAGIAVSPADGKIIRIEERPDPFTDKKVTCVCIFMNVFSVHVNRAPVACVVREIRYWPGKFFNASLDKASKDNERCAYHLCAEDGQSWTMVQIAGLIARRIVCRAEEKDSLARGERLGMIRFGSRVDLYLPGYYAPVARIGEQVSAGQSIIARVLP</sequence>
<dbReference type="HAMAP" id="MF_00664">
    <property type="entry name" value="PS_decarb_PSD_A"/>
    <property type="match status" value="1"/>
</dbReference>
<evidence type="ECO:0000256" key="3">
    <source>
        <dbReference type="ARBA" id="ARBA00022793"/>
    </source>
</evidence>
<evidence type="ECO:0000256" key="1">
    <source>
        <dbReference type="ARBA" id="ARBA00022475"/>
    </source>
</evidence>
<dbReference type="InterPro" id="IPR003817">
    <property type="entry name" value="PS_Dcarbxylase"/>
</dbReference>
<feature type="chain" id="PRO_5027184732" description="Phosphatidylserine decarboxylase alpha chain" evidence="11">
    <location>
        <begin position="182"/>
        <end position="214"/>
    </location>
</feature>
<evidence type="ECO:0000313" key="13">
    <source>
        <dbReference type="Proteomes" id="UP000505077"/>
    </source>
</evidence>
<feature type="active site" description="Schiff-base intermediate with substrate; via pyruvic acid" evidence="11">
    <location>
        <position position="182"/>
    </location>
</feature>
<keyword evidence="1 11" id="KW-1003">Cell membrane</keyword>
<comment type="cofactor">
    <cofactor evidence="11">
        <name>pyruvate</name>
        <dbReference type="ChEBI" id="CHEBI:15361"/>
    </cofactor>
    <text evidence="11">Binds 1 pyruvoyl group covalently per subunit.</text>
</comment>
<dbReference type="InterPro" id="IPR033175">
    <property type="entry name" value="PSD-A"/>
</dbReference>
<evidence type="ECO:0000256" key="8">
    <source>
        <dbReference type="ARBA" id="ARBA00023239"/>
    </source>
</evidence>
<keyword evidence="3 11" id="KW-0210">Decarboxylase</keyword>
<gene>
    <name evidence="11 12" type="primary">psd</name>
    <name evidence="12" type="ORF">ZNDK_0168</name>
</gene>
<evidence type="ECO:0000256" key="5">
    <source>
        <dbReference type="ARBA" id="ARBA00023136"/>
    </source>
</evidence>
<feature type="chain" id="PRO_5027184733" description="Phosphatidylserine decarboxylase beta chain" evidence="11">
    <location>
        <begin position="1"/>
        <end position="181"/>
    </location>
</feature>
<keyword evidence="8 11" id="KW-0456">Lyase</keyword>
<dbReference type="UniPathway" id="UPA00558">
    <property type="reaction ID" value="UER00616"/>
</dbReference>
<dbReference type="NCBIfam" id="NF003678">
    <property type="entry name" value="PRK05305.1-2"/>
    <property type="match status" value="1"/>
</dbReference>
<keyword evidence="7 11" id="KW-0594">Phospholipid biosynthesis</keyword>
<feature type="site" description="Cleavage (non-hydrolytic); by autocatalysis" evidence="11">
    <location>
        <begin position="181"/>
        <end position="182"/>
    </location>
</feature>
<comment type="similarity">
    <text evidence="11">Belongs to the phosphatidylserine decarboxylase family. PSD-A subfamily.</text>
</comment>
<comment type="caution">
    <text evidence="12">The sequence shown here is derived from an EMBL/GenBank/DDBJ whole genome shotgun (WGS) entry which is preliminary data.</text>
</comment>
<evidence type="ECO:0000256" key="2">
    <source>
        <dbReference type="ARBA" id="ARBA00022516"/>
    </source>
</evidence>
<evidence type="ECO:0000256" key="6">
    <source>
        <dbReference type="ARBA" id="ARBA00023145"/>
    </source>
</evidence>
<dbReference type="GO" id="GO:0004609">
    <property type="term" value="F:phosphatidylserine decarboxylase activity"/>
    <property type="evidence" value="ECO:0007669"/>
    <property type="project" value="UniProtKB-UniRule"/>
</dbReference>
<comment type="function">
    <text evidence="11">Catalyzes the formation of phosphatidylethanolamine (PtdEtn) from phosphatidylserine (PtdSer).</text>
</comment>
<dbReference type="GO" id="GO:0005886">
    <property type="term" value="C:plasma membrane"/>
    <property type="evidence" value="ECO:0007669"/>
    <property type="project" value="UniProtKB-SubCell"/>
</dbReference>
<comment type="catalytic activity">
    <reaction evidence="11">
        <text>a 1,2-diacyl-sn-glycero-3-phospho-L-serine + H(+) = a 1,2-diacyl-sn-glycero-3-phosphoethanolamine + CO2</text>
        <dbReference type="Rhea" id="RHEA:20828"/>
        <dbReference type="ChEBI" id="CHEBI:15378"/>
        <dbReference type="ChEBI" id="CHEBI:16526"/>
        <dbReference type="ChEBI" id="CHEBI:57262"/>
        <dbReference type="ChEBI" id="CHEBI:64612"/>
        <dbReference type="EC" id="4.1.1.65"/>
    </reaction>
</comment>
<keyword evidence="9 11" id="KW-1208">Phospholipid metabolism</keyword>
<dbReference type="PANTHER" id="PTHR35809">
    <property type="entry name" value="ARCHAETIDYLSERINE DECARBOXYLASE PROENZYME-RELATED"/>
    <property type="match status" value="1"/>
</dbReference>
<comment type="subunit">
    <text evidence="11">Heterodimer of a large membrane-associated beta subunit and a small pyruvoyl-containing alpha subunit.</text>
</comment>
<evidence type="ECO:0000256" key="4">
    <source>
        <dbReference type="ARBA" id="ARBA00023098"/>
    </source>
</evidence>
<evidence type="ECO:0000256" key="7">
    <source>
        <dbReference type="ARBA" id="ARBA00023209"/>
    </source>
</evidence>
<evidence type="ECO:0000256" key="9">
    <source>
        <dbReference type="ARBA" id="ARBA00023264"/>
    </source>
</evidence>
<accession>A0A6L2R4A1</accession>
<reference evidence="12 13" key="1">
    <citation type="journal article" date="2020" name="ISME J.">
        <title>Parallel Reductive Genome Evolution in Desulfovibrio Ectosymbionts Independently Acquired by Trichonympha Protists in the Termite Gut.</title>
        <authorList>
            <person name="Takeuchi M."/>
            <person name="Kuwahara H."/>
            <person name="Murakami T."/>
            <person name="Takahashi K."/>
            <person name="Kajitani R."/>
            <person name="Toyoda A."/>
            <person name="Itoh T."/>
            <person name="Ohkuma M."/>
            <person name="Hongoh Y."/>
        </authorList>
    </citation>
    <scope>NUCLEOTIDE SEQUENCE [LARGE SCALE GENOMIC DNA]</scope>
    <source>
        <strain evidence="12">ZnDsv-02</strain>
    </source>
</reference>
<dbReference type="Pfam" id="PF02666">
    <property type="entry name" value="PS_Dcarbxylase"/>
    <property type="match status" value="1"/>
</dbReference>
<keyword evidence="6 11" id="KW-0865">Zymogen</keyword>
<dbReference type="PANTHER" id="PTHR35809:SF1">
    <property type="entry name" value="ARCHAETIDYLSERINE DECARBOXYLASE PROENZYME-RELATED"/>
    <property type="match status" value="1"/>
</dbReference>
<evidence type="ECO:0000313" key="12">
    <source>
        <dbReference type="EMBL" id="GFH62397.1"/>
    </source>
</evidence>
<keyword evidence="10 11" id="KW-0670">Pyruvate</keyword>
<evidence type="ECO:0000256" key="11">
    <source>
        <dbReference type="HAMAP-Rule" id="MF_00664"/>
    </source>
</evidence>
<comment type="PTM">
    <text evidence="11">Is synthesized initially as an inactive proenzyme. Formation of the active enzyme involves a self-maturation process in which the active site pyruvoyl group is generated from an internal serine residue via an autocatalytic post-translational modification. Two non-identical subunits are generated from the proenzyme in this reaction, and the pyruvate is formed at the N-terminus of the alpha chain, which is derived from the carboxyl end of the proenzyme. The post-translation cleavage follows an unusual pathway, termed non-hydrolytic serinolysis, in which the side chain hydroxyl group of the serine supplies its oxygen atom to form the C-terminus of the beta chain, while the remainder of the serine residue undergoes an oxidative deamination to produce ammonia and the pyruvoyl prosthetic group on the alpha chain.</text>
</comment>
<keyword evidence="2 11" id="KW-0444">Lipid biosynthesis</keyword>
<keyword evidence="5 11" id="KW-0472">Membrane</keyword>
<evidence type="ECO:0000256" key="10">
    <source>
        <dbReference type="ARBA" id="ARBA00023317"/>
    </source>
</evidence>
<comment type="subcellular location">
    <subcellularLocation>
        <location evidence="11">Cell membrane</location>
        <topology evidence="11">Peripheral membrane protein</topology>
    </subcellularLocation>
</comment>
<dbReference type="EMBL" id="BLLL01000001">
    <property type="protein sequence ID" value="GFH62397.1"/>
    <property type="molecule type" value="Genomic_DNA"/>
</dbReference>
<comment type="pathway">
    <text evidence="11">Phospholipid metabolism; phosphatidylethanolamine biosynthesis; phosphatidylethanolamine from CDP-diacylglycerol: step 2/2.</text>
</comment>
<dbReference type="Proteomes" id="UP000505077">
    <property type="component" value="Unassembled WGS sequence"/>
</dbReference>
<name>A0A6L2R4A1_9BACT</name>